<dbReference type="SMART" id="SM00534">
    <property type="entry name" value="MUTSac"/>
    <property type="match status" value="1"/>
</dbReference>
<reference evidence="5" key="1">
    <citation type="journal article" date="2020" name="mSystems">
        <title>Genome- and Community-Level Interaction Insights into Carbon Utilization and Element Cycling Functions of Hydrothermarchaeota in Hydrothermal Sediment.</title>
        <authorList>
            <person name="Zhou Z."/>
            <person name="Liu Y."/>
            <person name="Xu W."/>
            <person name="Pan J."/>
            <person name="Luo Z.H."/>
            <person name="Li M."/>
        </authorList>
    </citation>
    <scope>NUCLEOTIDE SEQUENCE [LARGE SCALE GENOMIC DNA]</scope>
    <source>
        <strain evidence="5">SpSt-110</strain>
    </source>
</reference>
<protein>
    <recommendedName>
        <fullName evidence="4">DNA mismatch repair proteins mutS family domain-containing protein</fullName>
    </recommendedName>
</protein>
<evidence type="ECO:0000313" key="5">
    <source>
        <dbReference type="EMBL" id="HHP68134.1"/>
    </source>
</evidence>
<comment type="caution">
    <text evidence="5">The sequence shown here is derived from an EMBL/GenBank/DDBJ whole genome shotgun (WGS) entry which is preliminary data.</text>
</comment>
<dbReference type="Gene3D" id="3.40.50.300">
    <property type="entry name" value="P-loop containing nucleotide triphosphate hydrolases"/>
    <property type="match status" value="1"/>
</dbReference>
<dbReference type="AlphaFoldDB" id="A0A7J3XZH4"/>
<evidence type="ECO:0000256" key="3">
    <source>
        <dbReference type="ARBA" id="ARBA00023125"/>
    </source>
</evidence>
<gene>
    <name evidence="5" type="ORF">ENM60_05050</name>
</gene>
<dbReference type="GO" id="GO:0005524">
    <property type="term" value="F:ATP binding"/>
    <property type="evidence" value="ECO:0007669"/>
    <property type="project" value="UniProtKB-KW"/>
</dbReference>
<dbReference type="PANTHER" id="PTHR11361:SF14">
    <property type="entry name" value="DNA MISMATCH REPAIR PROTEIN MUTS, TYPE 2"/>
    <property type="match status" value="1"/>
</dbReference>
<dbReference type="InterPro" id="IPR000432">
    <property type="entry name" value="DNA_mismatch_repair_MutS_C"/>
</dbReference>
<organism evidence="5">
    <name type="scientific">Thermogladius calderae</name>
    <dbReference type="NCBI Taxonomy" id="1200300"/>
    <lineage>
        <taxon>Archaea</taxon>
        <taxon>Thermoproteota</taxon>
        <taxon>Thermoprotei</taxon>
        <taxon>Desulfurococcales</taxon>
        <taxon>Desulfurococcaceae</taxon>
        <taxon>Thermogladius</taxon>
    </lineage>
</organism>
<dbReference type="InterPro" id="IPR027417">
    <property type="entry name" value="P-loop_NTPase"/>
</dbReference>
<evidence type="ECO:0000256" key="2">
    <source>
        <dbReference type="ARBA" id="ARBA00022840"/>
    </source>
</evidence>
<keyword evidence="3" id="KW-0238">DNA-binding</keyword>
<proteinExistence type="predicted"/>
<feature type="domain" description="DNA mismatch repair proteins mutS family" evidence="4">
    <location>
        <begin position="316"/>
        <end position="491"/>
    </location>
</feature>
<keyword evidence="1" id="KW-0547">Nucleotide-binding</keyword>
<evidence type="ECO:0000259" key="4">
    <source>
        <dbReference type="SMART" id="SM00534"/>
    </source>
</evidence>
<dbReference type="SUPFAM" id="SSF52540">
    <property type="entry name" value="P-loop containing nucleoside triphosphate hydrolases"/>
    <property type="match status" value="1"/>
</dbReference>
<dbReference type="GO" id="GO:0006298">
    <property type="term" value="P:mismatch repair"/>
    <property type="evidence" value="ECO:0007669"/>
    <property type="project" value="InterPro"/>
</dbReference>
<accession>A0A7J3XZH4</accession>
<dbReference type="Pfam" id="PF00488">
    <property type="entry name" value="MutS_V"/>
    <property type="match status" value="1"/>
</dbReference>
<dbReference type="InterPro" id="IPR045076">
    <property type="entry name" value="MutS"/>
</dbReference>
<sequence length="495" mass="56667">MSYRSILGSRGRRVGEDQVLYDLRIRELASEILGRERDELLWSLFQEPLDSVDAAVYRLDVFRDLMNESIYTAVERFVEKIRLALDYLEMEKDAFEPHKLGLHLDAALTYVEALENFYNEMTSLDVRSQGLRGFMGYIGEIIRGTRFKAMKERAWEAKNARSKIRIRVRIVGDKVHVWRFDGGEDLGKIIEELFARFREGEVKKVRYIPTTSGFSHVHAAILEGAFKLFRDEYETLKRFREEFPEILDEGVVAFAREVRFYLLYLKFMRSLMKRGYAFTIPRFTLDGRIDVRGFYNILLAEKGVAIPNDISTVGSKRIFVVTGMNSGGKTTFATSFGQLAYLAKLGLPLPAERAEIPFFSTITTAYPAREDPRESLSRLEQDVVRAIDILRKADGSTLIITNELFATTTSDEGYVLSKIFLEEVSKRGSYCIFVTFIPQVASLDFVISMVAQPSREDPTKPSYRILPGPPPSEYMAVRIASKYGLSYKELKAMVK</sequence>
<keyword evidence="2" id="KW-0067">ATP-binding</keyword>
<dbReference type="PANTHER" id="PTHR11361">
    <property type="entry name" value="DNA MISMATCH REPAIR PROTEIN MUTS FAMILY MEMBER"/>
    <property type="match status" value="1"/>
</dbReference>
<dbReference type="EMBL" id="DRYK01000062">
    <property type="protein sequence ID" value="HHP68134.1"/>
    <property type="molecule type" value="Genomic_DNA"/>
</dbReference>
<dbReference type="GO" id="GO:0140664">
    <property type="term" value="F:ATP-dependent DNA damage sensor activity"/>
    <property type="evidence" value="ECO:0007669"/>
    <property type="project" value="InterPro"/>
</dbReference>
<evidence type="ECO:0000256" key="1">
    <source>
        <dbReference type="ARBA" id="ARBA00022741"/>
    </source>
</evidence>
<dbReference type="GO" id="GO:0030983">
    <property type="term" value="F:mismatched DNA binding"/>
    <property type="evidence" value="ECO:0007669"/>
    <property type="project" value="InterPro"/>
</dbReference>
<name>A0A7J3XZH4_9CREN</name>